<dbReference type="InterPro" id="IPR012337">
    <property type="entry name" value="RNaseH-like_sf"/>
</dbReference>
<dbReference type="Gene3D" id="3.30.420.10">
    <property type="entry name" value="Ribonuclease H-like superfamily/Ribonuclease H"/>
    <property type="match status" value="1"/>
</dbReference>
<organism evidence="3 4">
    <name type="scientific">Corymbia citriodora subsp. variegata</name>
    <dbReference type="NCBI Taxonomy" id="360336"/>
    <lineage>
        <taxon>Eukaryota</taxon>
        <taxon>Viridiplantae</taxon>
        <taxon>Streptophyta</taxon>
        <taxon>Embryophyta</taxon>
        <taxon>Tracheophyta</taxon>
        <taxon>Spermatophyta</taxon>
        <taxon>Magnoliopsida</taxon>
        <taxon>eudicotyledons</taxon>
        <taxon>Gunneridae</taxon>
        <taxon>Pentapetalae</taxon>
        <taxon>rosids</taxon>
        <taxon>malvids</taxon>
        <taxon>Myrtales</taxon>
        <taxon>Myrtaceae</taxon>
        <taxon>Myrtoideae</taxon>
        <taxon>Eucalypteae</taxon>
        <taxon>Corymbia</taxon>
    </lineage>
</organism>
<feature type="signal peptide" evidence="1">
    <location>
        <begin position="1"/>
        <end position="18"/>
    </location>
</feature>
<dbReference type="InterPro" id="IPR002156">
    <property type="entry name" value="RNaseH_domain"/>
</dbReference>
<dbReference type="GO" id="GO:0004523">
    <property type="term" value="F:RNA-DNA hybrid ribonuclease activity"/>
    <property type="evidence" value="ECO:0007669"/>
    <property type="project" value="InterPro"/>
</dbReference>
<evidence type="ECO:0000259" key="2">
    <source>
        <dbReference type="Pfam" id="PF13456"/>
    </source>
</evidence>
<dbReference type="Gramene" id="rna-gnl|WGS:JABURB|Cocit.L2654.1">
    <property type="protein sequence ID" value="cds-KAF7851802.1"/>
    <property type="gene ID" value="gene-BT93_L2654"/>
</dbReference>
<dbReference type="PANTHER" id="PTHR47074">
    <property type="entry name" value="BNAC02G40300D PROTEIN"/>
    <property type="match status" value="1"/>
</dbReference>
<protein>
    <recommendedName>
        <fullName evidence="2">RNase H type-1 domain-containing protein</fullName>
    </recommendedName>
</protein>
<reference evidence="3" key="1">
    <citation type="submission" date="2020-05" db="EMBL/GenBank/DDBJ databases">
        <title>WGS assembly of Corymbia citriodora subspecies variegata.</title>
        <authorList>
            <person name="Barry K."/>
            <person name="Hundley H."/>
            <person name="Shu S."/>
            <person name="Jenkins J."/>
            <person name="Grimwood J."/>
            <person name="Baten A."/>
        </authorList>
    </citation>
    <scope>NUCLEOTIDE SEQUENCE</scope>
    <source>
        <strain evidence="3">CV2-018</strain>
    </source>
</reference>
<sequence>MDMMIITPIMMFSGLLVGFDSAGLFGEILDGNVDESSPMAFGPFFADLVRSSWSNSVTWTECIQNFTSICRTETETLEHIFILCNWSKNVWSQQPFQLNINPAKISRIETWILEILTSTTCSSAGNLFVAVLWQIWKQRNALVFRGKPPDPKQTIDLAVSSQTLFEKTHELKIKPPSQHLQTTKTWVPPPRHTLKVNVDSTWNSNSLSGSAAGLCRNSAGLMIDGFVQRIQAPSALVAETLGVRAALLWLKEKRSLRTDLPTTSHDRSLFHLADMQVHLSTDNQSVCNFVMGRETPPWSAQAIIQDCKTLMTELGWVKLICGPREANQAADWVAKAHRDNSLPSNWIEHPPFPLWSLLCMDFPNSQTLVLS</sequence>
<gene>
    <name evidence="3" type="ORF">BT93_L2654</name>
</gene>
<evidence type="ECO:0000313" key="3">
    <source>
        <dbReference type="EMBL" id="KAF7851802.1"/>
    </source>
</evidence>
<dbReference type="InterPro" id="IPR036397">
    <property type="entry name" value="RNaseH_sf"/>
</dbReference>
<dbReference type="CDD" id="cd06222">
    <property type="entry name" value="RNase_H_like"/>
    <property type="match status" value="1"/>
</dbReference>
<dbReference type="Pfam" id="PF13456">
    <property type="entry name" value="RVT_3"/>
    <property type="match status" value="1"/>
</dbReference>
<evidence type="ECO:0000256" key="1">
    <source>
        <dbReference type="SAM" id="SignalP"/>
    </source>
</evidence>
<keyword evidence="1" id="KW-0732">Signal</keyword>
<dbReference type="EMBL" id="MU089525">
    <property type="protein sequence ID" value="KAF7851802.1"/>
    <property type="molecule type" value="Genomic_DNA"/>
</dbReference>
<dbReference type="Proteomes" id="UP000806378">
    <property type="component" value="Unassembled WGS sequence"/>
</dbReference>
<feature type="chain" id="PRO_5035915795" description="RNase H type-1 domain-containing protein" evidence="1">
    <location>
        <begin position="19"/>
        <end position="371"/>
    </location>
</feature>
<keyword evidence="4" id="KW-1185">Reference proteome</keyword>
<dbReference type="InterPro" id="IPR052929">
    <property type="entry name" value="RNase_H-like_EbsB-rel"/>
</dbReference>
<dbReference type="PANTHER" id="PTHR47074:SF11">
    <property type="entry name" value="REVERSE TRANSCRIPTASE-LIKE PROTEIN"/>
    <property type="match status" value="1"/>
</dbReference>
<dbReference type="OrthoDB" id="1436421at2759"/>
<dbReference type="AlphaFoldDB" id="A0A8T0CYQ1"/>
<evidence type="ECO:0000313" key="4">
    <source>
        <dbReference type="Proteomes" id="UP000806378"/>
    </source>
</evidence>
<accession>A0A8T0CYQ1</accession>
<dbReference type="InterPro" id="IPR044730">
    <property type="entry name" value="RNase_H-like_dom_plant"/>
</dbReference>
<proteinExistence type="predicted"/>
<name>A0A8T0CYQ1_CORYI</name>
<comment type="caution">
    <text evidence="3">The sequence shown here is derived from an EMBL/GenBank/DDBJ whole genome shotgun (WGS) entry which is preliminary data.</text>
</comment>
<dbReference type="GO" id="GO:0003676">
    <property type="term" value="F:nucleic acid binding"/>
    <property type="evidence" value="ECO:0007669"/>
    <property type="project" value="InterPro"/>
</dbReference>
<dbReference type="SUPFAM" id="SSF53098">
    <property type="entry name" value="Ribonuclease H-like"/>
    <property type="match status" value="1"/>
</dbReference>
<feature type="domain" description="RNase H type-1" evidence="2">
    <location>
        <begin position="197"/>
        <end position="336"/>
    </location>
</feature>